<dbReference type="Proteomes" id="UP000679725">
    <property type="component" value="Unassembled WGS sequence"/>
</dbReference>
<dbReference type="EMBL" id="CAJRAU010000001">
    <property type="protein sequence ID" value="CAG5067785.1"/>
    <property type="molecule type" value="Genomic_DNA"/>
</dbReference>
<evidence type="ECO:0000313" key="1">
    <source>
        <dbReference type="EMBL" id="CAG5067785.1"/>
    </source>
</evidence>
<proteinExistence type="predicted"/>
<protein>
    <submittedName>
        <fullName evidence="1">Uncharacterized protein</fullName>
    </submittedName>
</protein>
<accession>A0ABM8UK48</accession>
<comment type="caution">
    <text evidence="1">The sequence shown here is derived from an EMBL/GenBank/DDBJ whole genome shotgun (WGS) entry which is preliminary data.</text>
</comment>
<keyword evidence="2" id="KW-1185">Reference proteome</keyword>
<organism evidence="1 2">
    <name type="scientific">Dyadobacter linearis</name>
    <dbReference type="NCBI Taxonomy" id="2823330"/>
    <lineage>
        <taxon>Bacteria</taxon>
        <taxon>Pseudomonadati</taxon>
        <taxon>Bacteroidota</taxon>
        <taxon>Cytophagia</taxon>
        <taxon>Cytophagales</taxon>
        <taxon>Spirosomataceae</taxon>
        <taxon>Dyadobacter</taxon>
    </lineage>
</organism>
<evidence type="ECO:0000313" key="2">
    <source>
        <dbReference type="Proteomes" id="UP000679725"/>
    </source>
</evidence>
<gene>
    <name evidence="1" type="ORF">DYBT9623_00512</name>
</gene>
<reference evidence="1 2" key="1">
    <citation type="submission" date="2021-04" db="EMBL/GenBank/DDBJ databases">
        <authorList>
            <person name="Rodrigo-Torres L."/>
            <person name="Arahal R. D."/>
            <person name="Lucena T."/>
        </authorList>
    </citation>
    <scope>NUCLEOTIDE SEQUENCE [LARGE SCALE GENOMIC DNA]</scope>
    <source>
        <strain evidence="1 2">CECT 9623</strain>
    </source>
</reference>
<name>A0ABM8UK48_9BACT</name>
<sequence length="133" mass="15233">MTIMYIKLVKRLFIPTIFVLASMPSFGQLFVGKVDINGSDSIKVIEVLIAERMSNKYIDVYVDFGQKSSFWVGSIGNDSGDQRIIDNTSGKPVRFKSTSAVLNLLEANNWDHYNSVIIADRGERLFYYYFRKK</sequence>